<name>A0A0B6ZAW8_9EUPU</name>
<protein>
    <submittedName>
        <fullName evidence="1">Uncharacterized protein</fullName>
    </submittedName>
</protein>
<accession>A0A0B6ZAW8</accession>
<reference evidence="1" key="1">
    <citation type="submission" date="2014-12" db="EMBL/GenBank/DDBJ databases">
        <title>Insight into the proteome of Arion vulgaris.</title>
        <authorList>
            <person name="Aradska J."/>
            <person name="Bulat T."/>
            <person name="Smidak R."/>
            <person name="Sarate P."/>
            <person name="Gangsoo J."/>
            <person name="Sialana F."/>
            <person name="Bilban M."/>
            <person name="Lubec G."/>
        </authorList>
    </citation>
    <scope>NUCLEOTIDE SEQUENCE</scope>
    <source>
        <tissue evidence="1">Skin</tissue>
    </source>
</reference>
<sequence length="63" mass="7081">MTEITISKLEITNIQVVALVTKCITTVWLSKQESEGQKKPCLNKRFSENGYTRHRGACIATVI</sequence>
<dbReference type="EMBL" id="HACG01018211">
    <property type="protein sequence ID" value="CEK65076.1"/>
    <property type="molecule type" value="Transcribed_RNA"/>
</dbReference>
<organism evidence="1">
    <name type="scientific">Arion vulgaris</name>
    <dbReference type="NCBI Taxonomy" id="1028688"/>
    <lineage>
        <taxon>Eukaryota</taxon>
        <taxon>Metazoa</taxon>
        <taxon>Spiralia</taxon>
        <taxon>Lophotrochozoa</taxon>
        <taxon>Mollusca</taxon>
        <taxon>Gastropoda</taxon>
        <taxon>Heterobranchia</taxon>
        <taxon>Euthyneura</taxon>
        <taxon>Panpulmonata</taxon>
        <taxon>Eupulmonata</taxon>
        <taxon>Stylommatophora</taxon>
        <taxon>Helicina</taxon>
        <taxon>Arionoidea</taxon>
        <taxon>Arionidae</taxon>
        <taxon>Arion</taxon>
    </lineage>
</organism>
<dbReference type="AlphaFoldDB" id="A0A0B6ZAW8"/>
<gene>
    <name evidence="1" type="primary">ORF53833</name>
</gene>
<evidence type="ECO:0000313" key="1">
    <source>
        <dbReference type="EMBL" id="CEK65076.1"/>
    </source>
</evidence>
<proteinExistence type="predicted"/>